<keyword evidence="6 8" id="KW-0627">Porphyrin biosynthesis</keyword>
<evidence type="ECO:0000256" key="3">
    <source>
        <dbReference type="ARBA" id="ARBA00005638"/>
    </source>
</evidence>
<dbReference type="PRINTS" id="PR00151">
    <property type="entry name" value="PORPHBDMNASE"/>
</dbReference>
<comment type="function">
    <text evidence="1 8">Tetrapolymerization of the monopyrrole PBG into the hydroxymethylbilane pre-uroporphyrinogen in several discrete steps.</text>
</comment>
<dbReference type="Gene3D" id="3.30.160.40">
    <property type="entry name" value="Porphobilinogen deaminase, C-terminal domain"/>
    <property type="match status" value="1"/>
</dbReference>
<proteinExistence type="inferred from homology"/>
<dbReference type="PROSITE" id="PS00533">
    <property type="entry name" value="PORPHOBILINOGEN_DEAM"/>
    <property type="match status" value="1"/>
</dbReference>
<dbReference type="PANTHER" id="PTHR11557">
    <property type="entry name" value="PORPHOBILINOGEN DEAMINASE"/>
    <property type="match status" value="1"/>
</dbReference>
<dbReference type="InterPro" id="IPR036803">
    <property type="entry name" value="Porphobilinogen_deaminase_C_sf"/>
</dbReference>
<comment type="pathway">
    <text evidence="2">Porphyrin-containing compound metabolism; protoporphyrin-IX biosynthesis; coproporphyrinogen-III from 5-aminolevulinate: step 2/4.</text>
</comment>
<evidence type="ECO:0000256" key="4">
    <source>
        <dbReference type="ARBA" id="ARBA00011245"/>
    </source>
</evidence>
<dbReference type="Proteomes" id="UP001589896">
    <property type="component" value="Unassembled WGS sequence"/>
</dbReference>
<comment type="similarity">
    <text evidence="3 8">Belongs to the HMBS family.</text>
</comment>
<evidence type="ECO:0000256" key="2">
    <source>
        <dbReference type="ARBA" id="ARBA00004735"/>
    </source>
</evidence>
<evidence type="ECO:0000256" key="1">
    <source>
        <dbReference type="ARBA" id="ARBA00002869"/>
    </source>
</evidence>
<comment type="cofactor">
    <cofactor evidence="8">
        <name>dipyrromethane</name>
        <dbReference type="ChEBI" id="CHEBI:60342"/>
    </cofactor>
    <text evidence="8">Binds 1 dipyrromethane group covalently.</text>
</comment>
<dbReference type="Gene3D" id="3.40.190.10">
    <property type="entry name" value="Periplasmic binding protein-like II"/>
    <property type="match status" value="2"/>
</dbReference>
<dbReference type="PANTHER" id="PTHR11557:SF0">
    <property type="entry name" value="PORPHOBILINOGEN DEAMINASE"/>
    <property type="match status" value="1"/>
</dbReference>
<dbReference type="InterPro" id="IPR022419">
    <property type="entry name" value="Porphobilin_deaminase_cofac_BS"/>
</dbReference>
<name>A0ABV6RI17_9GAMM</name>
<evidence type="ECO:0000259" key="9">
    <source>
        <dbReference type="Pfam" id="PF01379"/>
    </source>
</evidence>
<protein>
    <recommendedName>
        <fullName evidence="8">Porphobilinogen deaminase</fullName>
        <shortName evidence="8">PBG</shortName>
        <ecNumber evidence="8">2.5.1.61</ecNumber>
    </recommendedName>
    <alternativeName>
        <fullName evidence="8">Hydroxymethylbilane synthase</fullName>
        <shortName evidence="8">HMBS</shortName>
    </alternativeName>
    <alternativeName>
        <fullName evidence="8">Pre-uroporphyrinogen synthase</fullName>
    </alternativeName>
</protein>
<dbReference type="PIRSF" id="PIRSF001438">
    <property type="entry name" value="4pyrrol_synth_OHMeBilane_synth"/>
    <property type="match status" value="1"/>
</dbReference>
<dbReference type="Pfam" id="PF01379">
    <property type="entry name" value="Porphobil_deam"/>
    <property type="match status" value="1"/>
</dbReference>
<sequence length="314" mass="33534">MQILRIATRKSPLALWQSEHVAAALRAAHPGLEVTLVPMSTRGDEVLDRSLAAIGGKGLFLKELELAMQRGEADCAVHSLKDVPMELEPGFVLPAILERADYADAFVSNRYNGIDELPQGAIVGTASLRRQAQLCARRPDLVLRDLRGNVNTRLGKLDAGEYDAIVLACAGLQRLGFDARIRARLDSPQWLPAPAQGAIAIECRDDDPATAALCSVLDHAPTRTCVEAERAMNRALHGSCHVPVAAFAELRGERLHLQGLVGSAHDGHSVRAQDEASAQHAERLGIAVAQALLDQGAGALIAAEAEPDTGPFRS</sequence>
<feature type="domain" description="Porphobilinogen deaminase C-terminal" evidence="10">
    <location>
        <begin position="224"/>
        <end position="293"/>
    </location>
</feature>
<comment type="miscellaneous">
    <text evidence="8">The porphobilinogen subunits are added to the dipyrromethane group.</text>
</comment>
<dbReference type="RefSeq" id="WP_386664355.1">
    <property type="nucleotide sequence ID" value="NZ_JBHLTG010000001.1"/>
</dbReference>
<dbReference type="GO" id="GO:0004418">
    <property type="term" value="F:hydroxymethylbilane synthase activity"/>
    <property type="evidence" value="ECO:0007669"/>
    <property type="project" value="UniProtKB-EC"/>
</dbReference>
<evidence type="ECO:0000313" key="12">
    <source>
        <dbReference type="Proteomes" id="UP001589896"/>
    </source>
</evidence>
<comment type="caution">
    <text evidence="11">The sequence shown here is derived from an EMBL/GenBank/DDBJ whole genome shotgun (WGS) entry which is preliminary data.</text>
</comment>
<comment type="subunit">
    <text evidence="4 8">Monomer.</text>
</comment>
<evidence type="ECO:0000256" key="8">
    <source>
        <dbReference type="HAMAP-Rule" id="MF_00260"/>
    </source>
</evidence>
<dbReference type="EMBL" id="JBHLTG010000001">
    <property type="protein sequence ID" value="MFC0676622.1"/>
    <property type="molecule type" value="Genomic_DNA"/>
</dbReference>
<feature type="modified residue" description="S-(dipyrrolylmethanemethyl)cysteine" evidence="8">
    <location>
        <position position="240"/>
    </location>
</feature>
<keyword evidence="5 8" id="KW-0808">Transferase</keyword>
<evidence type="ECO:0000313" key="11">
    <source>
        <dbReference type="EMBL" id="MFC0676622.1"/>
    </source>
</evidence>
<dbReference type="InterPro" id="IPR022418">
    <property type="entry name" value="Porphobilinogen_deaminase_C"/>
</dbReference>
<dbReference type="NCBIfam" id="TIGR00212">
    <property type="entry name" value="hemC"/>
    <property type="match status" value="1"/>
</dbReference>
<evidence type="ECO:0000259" key="10">
    <source>
        <dbReference type="Pfam" id="PF03900"/>
    </source>
</evidence>
<evidence type="ECO:0000256" key="6">
    <source>
        <dbReference type="ARBA" id="ARBA00023244"/>
    </source>
</evidence>
<evidence type="ECO:0000256" key="5">
    <source>
        <dbReference type="ARBA" id="ARBA00022679"/>
    </source>
</evidence>
<reference evidence="11 12" key="1">
    <citation type="submission" date="2024-09" db="EMBL/GenBank/DDBJ databases">
        <authorList>
            <person name="Sun Q."/>
            <person name="Mori K."/>
        </authorList>
    </citation>
    <scope>NUCLEOTIDE SEQUENCE [LARGE SCALE GENOMIC DNA]</scope>
    <source>
        <strain evidence="11 12">KCTC 23076</strain>
    </source>
</reference>
<dbReference type="InterPro" id="IPR000860">
    <property type="entry name" value="HemC"/>
</dbReference>
<dbReference type="EC" id="2.5.1.61" evidence="8"/>
<keyword evidence="12" id="KW-1185">Reference proteome</keyword>
<comment type="catalytic activity">
    <reaction evidence="7 8">
        <text>4 porphobilinogen + H2O = hydroxymethylbilane + 4 NH4(+)</text>
        <dbReference type="Rhea" id="RHEA:13185"/>
        <dbReference type="ChEBI" id="CHEBI:15377"/>
        <dbReference type="ChEBI" id="CHEBI:28938"/>
        <dbReference type="ChEBI" id="CHEBI:57845"/>
        <dbReference type="ChEBI" id="CHEBI:58126"/>
        <dbReference type="EC" id="2.5.1.61"/>
    </reaction>
</comment>
<dbReference type="InterPro" id="IPR022417">
    <property type="entry name" value="Porphobilin_deaminase_N"/>
</dbReference>
<dbReference type="Pfam" id="PF03900">
    <property type="entry name" value="Porphobil_deamC"/>
    <property type="match status" value="1"/>
</dbReference>
<dbReference type="SUPFAM" id="SSF54782">
    <property type="entry name" value="Porphobilinogen deaminase (hydroxymethylbilane synthase), C-terminal domain"/>
    <property type="match status" value="1"/>
</dbReference>
<dbReference type="CDD" id="cd13646">
    <property type="entry name" value="PBP2_EcHMBS_like"/>
    <property type="match status" value="1"/>
</dbReference>
<dbReference type="HAMAP" id="MF_00260">
    <property type="entry name" value="Porphobil_deam"/>
    <property type="match status" value="1"/>
</dbReference>
<evidence type="ECO:0000256" key="7">
    <source>
        <dbReference type="ARBA" id="ARBA00048169"/>
    </source>
</evidence>
<dbReference type="SUPFAM" id="SSF53850">
    <property type="entry name" value="Periplasmic binding protein-like II"/>
    <property type="match status" value="1"/>
</dbReference>
<accession>A0ABV6RI17</accession>
<organism evidence="11 12">
    <name type="scientific">Lysobacter korlensis</name>
    <dbReference type="NCBI Taxonomy" id="553636"/>
    <lineage>
        <taxon>Bacteria</taxon>
        <taxon>Pseudomonadati</taxon>
        <taxon>Pseudomonadota</taxon>
        <taxon>Gammaproteobacteria</taxon>
        <taxon>Lysobacterales</taxon>
        <taxon>Lysobacteraceae</taxon>
        <taxon>Lysobacter</taxon>
    </lineage>
</organism>
<feature type="domain" description="Porphobilinogen deaminase N-terminal" evidence="9">
    <location>
        <begin position="4"/>
        <end position="210"/>
    </location>
</feature>
<gene>
    <name evidence="8 11" type="primary">hemC</name>
    <name evidence="11" type="ORF">ACFFGH_01985</name>
</gene>